<reference evidence="1 2" key="1">
    <citation type="journal article" date="2003" name="Int. J. Syst. Evol. Microbiol.">
        <title>Halobacillus salinus sp. nov., isolated from a salt lake on the coast of the East Sea in Korea.</title>
        <authorList>
            <person name="Yoon J.H."/>
            <person name="Kang K.H."/>
            <person name="Park Y.H."/>
        </authorList>
    </citation>
    <scope>NUCLEOTIDE SEQUENCE [LARGE SCALE GENOMIC DNA]</scope>
    <source>
        <strain evidence="1 2">HSL-3</strain>
    </source>
</reference>
<comment type="caution">
    <text evidence="1">The sequence shown here is derived from an EMBL/GenBank/DDBJ whole genome shotgun (WGS) entry which is preliminary data.</text>
</comment>
<accession>A0A4Z0GZK5</accession>
<dbReference type="RefSeq" id="WP_135326345.1">
    <property type="nucleotide sequence ID" value="NZ_SRJC01000001.1"/>
</dbReference>
<dbReference type="Proteomes" id="UP000297982">
    <property type="component" value="Unassembled WGS sequence"/>
</dbReference>
<gene>
    <name evidence="1" type="ORF">E4663_01015</name>
</gene>
<evidence type="ECO:0000313" key="2">
    <source>
        <dbReference type="Proteomes" id="UP000297982"/>
    </source>
</evidence>
<evidence type="ECO:0000313" key="1">
    <source>
        <dbReference type="EMBL" id="TGB03618.1"/>
    </source>
</evidence>
<organism evidence="1 2">
    <name type="scientific">Halobacillus salinus</name>
    <dbReference type="NCBI Taxonomy" id="192814"/>
    <lineage>
        <taxon>Bacteria</taxon>
        <taxon>Bacillati</taxon>
        <taxon>Bacillota</taxon>
        <taxon>Bacilli</taxon>
        <taxon>Bacillales</taxon>
        <taxon>Bacillaceae</taxon>
        <taxon>Halobacillus</taxon>
    </lineage>
</organism>
<protein>
    <submittedName>
        <fullName evidence="1">Uncharacterized protein</fullName>
    </submittedName>
</protein>
<dbReference type="AlphaFoldDB" id="A0A4Z0GZK5"/>
<sequence>MRIMLAMEKGVYQARNAPQFDLLRANHAMMNKIPAHDAMAMTCTDWAVTPITGARVATCPEKLVITMRMTTPVSDRTPVRFDESLSLIARNTTYKSEATKVISQMIPGLESRTTLANGKLPL</sequence>
<name>A0A4Z0GZK5_9BACI</name>
<keyword evidence="2" id="KW-1185">Reference proteome</keyword>
<dbReference type="EMBL" id="SRJC01000001">
    <property type="protein sequence ID" value="TGB03618.1"/>
    <property type="molecule type" value="Genomic_DNA"/>
</dbReference>
<proteinExistence type="predicted"/>